<dbReference type="EMBL" id="PCYI01000025">
    <property type="protein sequence ID" value="PIR44648.1"/>
    <property type="molecule type" value="Genomic_DNA"/>
</dbReference>
<feature type="binding site" evidence="8">
    <location>
        <position position="89"/>
    </location>
    <ligand>
        <name>Mg(2+)</name>
        <dbReference type="ChEBI" id="CHEBI:18420"/>
    </ligand>
</feature>
<dbReference type="Pfam" id="PF01850">
    <property type="entry name" value="PIN"/>
    <property type="match status" value="1"/>
</dbReference>
<dbReference type="HAMAP" id="MF_00265">
    <property type="entry name" value="VapC_Nob1"/>
    <property type="match status" value="1"/>
</dbReference>
<dbReference type="GO" id="GO:0090729">
    <property type="term" value="F:toxin activity"/>
    <property type="evidence" value="ECO:0007669"/>
    <property type="project" value="UniProtKB-KW"/>
</dbReference>
<dbReference type="InterPro" id="IPR050556">
    <property type="entry name" value="Type_II_TA_system_RNase"/>
</dbReference>
<accession>A0A2H0RDQ1</accession>
<comment type="caution">
    <text evidence="10">The sequence shown here is derived from an EMBL/GenBank/DDBJ whole genome shotgun (WGS) entry which is preliminary data.</text>
</comment>
<evidence type="ECO:0000256" key="7">
    <source>
        <dbReference type="ARBA" id="ARBA00038093"/>
    </source>
</evidence>
<sequence>MFTLDTNVIIYYLAGDVEVVTWLDKEAAHAAVYVPTVVRAELLSKPGLTKKQYVDVITFPSQTQQVPLDTHIADLVGDIRRLTKLRTPDAIVAATALSAGTTLLTRNTKDFTKVPSLNVMKV</sequence>
<keyword evidence="2 8" id="KW-1277">Toxin-antitoxin system</keyword>
<dbReference type="InterPro" id="IPR002716">
    <property type="entry name" value="PIN_dom"/>
</dbReference>
<dbReference type="GO" id="GO:0016787">
    <property type="term" value="F:hydrolase activity"/>
    <property type="evidence" value="ECO:0007669"/>
    <property type="project" value="UniProtKB-KW"/>
</dbReference>
<comment type="function">
    <text evidence="8">Toxic component of a toxin-antitoxin (TA) system. An RNase.</text>
</comment>
<dbReference type="InterPro" id="IPR029060">
    <property type="entry name" value="PIN-like_dom_sf"/>
</dbReference>
<comment type="cofactor">
    <cofactor evidence="1 8">
        <name>Mg(2+)</name>
        <dbReference type="ChEBI" id="CHEBI:18420"/>
    </cofactor>
</comment>
<evidence type="ECO:0000256" key="6">
    <source>
        <dbReference type="ARBA" id="ARBA00022842"/>
    </source>
</evidence>
<dbReference type="Gene3D" id="3.40.50.1010">
    <property type="entry name" value="5'-nuclease"/>
    <property type="match status" value="1"/>
</dbReference>
<dbReference type="AlphaFoldDB" id="A0A2H0RDQ1"/>
<dbReference type="InterPro" id="IPR022907">
    <property type="entry name" value="VapC_family"/>
</dbReference>
<evidence type="ECO:0000256" key="5">
    <source>
        <dbReference type="ARBA" id="ARBA00022801"/>
    </source>
</evidence>
<evidence type="ECO:0000256" key="2">
    <source>
        <dbReference type="ARBA" id="ARBA00022649"/>
    </source>
</evidence>
<dbReference type="SUPFAM" id="SSF88723">
    <property type="entry name" value="PIN domain-like"/>
    <property type="match status" value="1"/>
</dbReference>
<keyword evidence="6 8" id="KW-0460">Magnesium</keyword>
<keyword evidence="3 8" id="KW-0540">Nuclease</keyword>
<name>A0A2H0RDQ1_9BACT</name>
<reference evidence="10 11" key="1">
    <citation type="submission" date="2017-09" db="EMBL/GenBank/DDBJ databases">
        <title>Depth-based differentiation of microbial function through sediment-hosted aquifers and enrichment of novel symbionts in the deep terrestrial subsurface.</title>
        <authorList>
            <person name="Probst A.J."/>
            <person name="Ladd B."/>
            <person name="Jarett J.K."/>
            <person name="Geller-Mcgrath D.E."/>
            <person name="Sieber C.M."/>
            <person name="Emerson J.B."/>
            <person name="Anantharaman K."/>
            <person name="Thomas B.C."/>
            <person name="Malmstrom R."/>
            <person name="Stieglmeier M."/>
            <person name="Klingl A."/>
            <person name="Woyke T."/>
            <person name="Ryan C.M."/>
            <person name="Banfield J.F."/>
        </authorList>
    </citation>
    <scope>NUCLEOTIDE SEQUENCE [LARGE SCALE GENOMIC DNA]</scope>
    <source>
        <strain evidence="10">CG10_big_fil_rev_8_21_14_0_10_51_16</strain>
    </source>
</reference>
<feature type="domain" description="PIN" evidence="9">
    <location>
        <begin position="4"/>
        <end position="115"/>
    </location>
</feature>
<evidence type="ECO:0000256" key="1">
    <source>
        <dbReference type="ARBA" id="ARBA00001946"/>
    </source>
</evidence>
<evidence type="ECO:0000256" key="8">
    <source>
        <dbReference type="HAMAP-Rule" id="MF_00265"/>
    </source>
</evidence>
<dbReference type="CDD" id="cd18738">
    <property type="entry name" value="PIN_VapC4-5_FitB-like"/>
    <property type="match status" value="1"/>
</dbReference>
<keyword evidence="8" id="KW-0800">Toxin</keyword>
<dbReference type="GO" id="GO:0004540">
    <property type="term" value="F:RNA nuclease activity"/>
    <property type="evidence" value="ECO:0007669"/>
    <property type="project" value="InterPro"/>
</dbReference>
<keyword evidence="5 8" id="KW-0378">Hydrolase</keyword>
<evidence type="ECO:0000313" key="11">
    <source>
        <dbReference type="Proteomes" id="UP000228767"/>
    </source>
</evidence>
<protein>
    <recommendedName>
        <fullName evidence="8">Ribonuclease VapC</fullName>
        <shortName evidence="8">RNase VapC</shortName>
        <ecNumber evidence="8">3.1.-.-</ecNumber>
    </recommendedName>
    <alternativeName>
        <fullName evidence="8">Toxin VapC</fullName>
    </alternativeName>
</protein>
<evidence type="ECO:0000259" key="9">
    <source>
        <dbReference type="Pfam" id="PF01850"/>
    </source>
</evidence>
<proteinExistence type="inferred from homology"/>
<dbReference type="EC" id="3.1.-.-" evidence="8"/>
<evidence type="ECO:0000256" key="3">
    <source>
        <dbReference type="ARBA" id="ARBA00022722"/>
    </source>
</evidence>
<dbReference type="GO" id="GO:0000287">
    <property type="term" value="F:magnesium ion binding"/>
    <property type="evidence" value="ECO:0007669"/>
    <property type="project" value="UniProtKB-UniRule"/>
</dbReference>
<evidence type="ECO:0000313" key="10">
    <source>
        <dbReference type="EMBL" id="PIR44648.1"/>
    </source>
</evidence>
<dbReference type="PANTHER" id="PTHR33653">
    <property type="entry name" value="RIBONUCLEASE VAPC2"/>
    <property type="match status" value="1"/>
</dbReference>
<gene>
    <name evidence="8" type="primary">vapC</name>
    <name evidence="10" type="ORF">COV10_04065</name>
</gene>
<dbReference type="PANTHER" id="PTHR33653:SF1">
    <property type="entry name" value="RIBONUCLEASE VAPC2"/>
    <property type="match status" value="1"/>
</dbReference>
<dbReference type="Proteomes" id="UP000228767">
    <property type="component" value="Unassembled WGS sequence"/>
</dbReference>
<organism evidence="10 11">
    <name type="scientific">Candidatus Vogelbacteria bacterium CG10_big_fil_rev_8_21_14_0_10_51_16</name>
    <dbReference type="NCBI Taxonomy" id="1975045"/>
    <lineage>
        <taxon>Bacteria</taxon>
        <taxon>Candidatus Vogeliibacteriota</taxon>
    </lineage>
</organism>
<feature type="binding site" evidence="8">
    <location>
        <position position="5"/>
    </location>
    <ligand>
        <name>Mg(2+)</name>
        <dbReference type="ChEBI" id="CHEBI:18420"/>
    </ligand>
</feature>
<keyword evidence="4 8" id="KW-0479">Metal-binding</keyword>
<evidence type="ECO:0000256" key="4">
    <source>
        <dbReference type="ARBA" id="ARBA00022723"/>
    </source>
</evidence>
<comment type="similarity">
    <text evidence="7 8">Belongs to the PINc/VapC protein family.</text>
</comment>